<feature type="compositionally biased region" description="Polar residues" evidence="1">
    <location>
        <begin position="1"/>
        <end position="10"/>
    </location>
</feature>
<protein>
    <submittedName>
        <fullName evidence="2">Uncharacterized protein</fullName>
    </submittedName>
</protein>
<dbReference type="Proteomes" id="UP000018948">
    <property type="component" value="Unassembled WGS sequence"/>
</dbReference>
<name>W2Y023_PHYNI</name>
<sequence>MTASQVSQETTARHQGEQIEGDASTDNSAVMAMTVPRVPQPIFAIVNAPLIANVSREALLEWLRLCKEYEAVIEVRCRAANEDVKAVMRSVRNSFDENRLETMCEMRWDADFESVTNAFLMKKIKEITTSFMNKELHDMDDLFSDE</sequence>
<evidence type="ECO:0000256" key="1">
    <source>
        <dbReference type="SAM" id="MobiDB-lite"/>
    </source>
</evidence>
<gene>
    <name evidence="2" type="ORF">F442_22722</name>
</gene>
<dbReference type="OrthoDB" id="123361at2759"/>
<organism evidence="2 3">
    <name type="scientific">Phytophthora nicotianae P10297</name>
    <dbReference type="NCBI Taxonomy" id="1317064"/>
    <lineage>
        <taxon>Eukaryota</taxon>
        <taxon>Sar</taxon>
        <taxon>Stramenopiles</taxon>
        <taxon>Oomycota</taxon>
        <taxon>Peronosporomycetes</taxon>
        <taxon>Peronosporales</taxon>
        <taxon>Peronosporaceae</taxon>
        <taxon>Phytophthora</taxon>
    </lineage>
</organism>
<comment type="caution">
    <text evidence="2">The sequence shown here is derived from an EMBL/GenBank/DDBJ whole genome shotgun (WGS) entry which is preliminary data.</text>
</comment>
<evidence type="ECO:0000313" key="3">
    <source>
        <dbReference type="Proteomes" id="UP000018948"/>
    </source>
</evidence>
<dbReference type="AlphaFoldDB" id="W2Y023"/>
<evidence type="ECO:0000313" key="2">
    <source>
        <dbReference type="EMBL" id="ETP27993.1"/>
    </source>
</evidence>
<feature type="region of interest" description="Disordered" evidence="1">
    <location>
        <begin position="1"/>
        <end position="25"/>
    </location>
</feature>
<dbReference type="EMBL" id="ANIY01005252">
    <property type="protein sequence ID" value="ETP27993.1"/>
    <property type="molecule type" value="Genomic_DNA"/>
</dbReference>
<accession>W2Y023</accession>
<proteinExistence type="predicted"/>
<reference evidence="2 3" key="1">
    <citation type="submission" date="2013-11" db="EMBL/GenBank/DDBJ databases">
        <title>The Genome Sequence of Phytophthora parasitica P10297.</title>
        <authorList>
            <consortium name="The Broad Institute Genomics Platform"/>
            <person name="Russ C."/>
            <person name="Tyler B."/>
            <person name="Panabieres F."/>
            <person name="Shan W."/>
            <person name="Tripathy S."/>
            <person name="Grunwald N."/>
            <person name="Machado M."/>
            <person name="Johnson C.S."/>
            <person name="Walker B."/>
            <person name="Young S.K."/>
            <person name="Zeng Q."/>
            <person name="Gargeya S."/>
            <person name="Fitzgerald M."/>
            <person name="Haas B."/>
            <person name="Abouelleil A."/>
            <person name="Allen A.W."/>
            <person name="Alvarado L."/>
            <person name="Arachchi H.M."/>
            <person name="Berlin A.M."/>
            <person name="Chapman S.B."/>
            <person name="Gainer-Dewar J."/>
            <person name="Goldberg J."/>
            <person name="Griggs A."/>
            <person name="Gujja S."/>
            <person name="Hansen M."/>
            <person name="Howarth C."/>
            <person name="Imamovic A."/>
            <person name="Ireland A."/>
            <person name="Larimer J."/>
            <person name="McCowan C."/>
            <person name="Murphy C."/>
            <person name="Pearson M."/>
            <person name="Poon T.W."/>
            <person name="Priest M."/>
            <person name="Roberts A."/>
            <person name="Saif S."/>
            <person name="Shea T."/>
            <person name="Sisk P."/>
            <person name="Sykes S."/>
            <person name="Wortman J."/>
            <person name="Nusbaum C."/>
            <person name="Birren B."/>
        </authorList>
    </citation>
    <scope>NUCLEOTIDE SEQUENCE [LARGE SCALE GENOMIC DNA]</scope>
    <source>
        <strain evidence="2 3">P10297</strain>
    </source>
</reference>